<sequence>MGNAIIVRPLSLGTVTAEGSATGTSPSYLDNDHIGVVHRGTGTSTAWVQLDLGAAAALNFGAFLSTNLASGATIRVRGATAAADLTTAPGYDSGVITPALAGSATPVSGRKHSWWEPAAAETFRYWRFDLASLGGTAFDAGRLVIGRKIQLARNFSYGLVRGVRDTSTADFSANGVPLIRRGRKLRTLSLLFESAYRDEAEEAILPLIELIGATEPVLVVTDPAADAQRQNRMYFGRIAGDLGVINTGPGKWRWQADLVSLI</sequence>
<dbReference type="STRING" id="1921510.BSL82_02280"/>
<evidence type="ECO:0000313" key="1">
    <source>
        <dbReference type="EMBL" id="API58275.1"/>
    </source>
</evidence>
<protein>
    <recommendedName>
        <fullName evidence="3">F5/8 type C domain-containing protein</fullName>
    </recommendedName>
</protein>
<dbReference type="EMBL" id="CP018221">
    <property type="protein sequence ID" value="API58275.1"/>
    <property type="molecule type" value="Genomic_DNA"/>
</dbReference>
<dbReference type="Proteomes" id="UP000182063">
    <property type="component" value="Chromosome"/>
</dbReference>
<accession>A0A1L3ZRM9</accession>
<proteinExistence type="predicted"/>
<organism evidence="1 2">
    <name type="scientific">Tardibacter chloracetimidivorans</name>
    <dbReference type="NCBI Taxonomy" id="1921510"/>
    <lineage>
        <taxon>Bacteria</taxon>
        <taxon>Pseudomonadati</taxon>
        <taxon>Pseudomonadota</taxon>
        <taxon>Alphaproteobacteria</taxon>
        <taxon>Sphingomonadales</taxon>
        <taxon>Sphingomonadaceae</taxon>
        <taxon>Tardibacter</taxon>
    </lineage>
</organism>
<evidence type="ECO:0000313" key="2">
    <source>
        <dbReference type="Proteomes" id="UP000182063"/>
    </source>
</evidence>
<dbReference type="OrthoDB" id="7432466at2"/>
<gene>
    <name evidence="1" type="ORF">BSL82_02280</name>
</gene>
<keyword evidence="2" id="KW-1185">Reference proteome</keyword>
<dbReference type="RefSeq" id="WP_072595848.1">
    <property type="nucleotide sequence ID" value="NZ_CP018221.1"/>
</dbReference>
<evidence type="ECO:0008006" key="3">
    <source>
        <dbReference type="Google" id="ProtNLM"/>
    </source>
</evidence>
<reference evidence="2" key="1">
    <citation type="submission" date="2016-11" db="EMBL/GenBank/DDBJ databases">
        <title>Complete Genome Sequence of alachlor-degrading Sphingomonas sp. strain JJ-A5.</title>
        <authorList>
            <person name="Lee H."/>
            <person name="Ka J.-O."/>
        </authorList>
    </citation>
    <scope>NUCLEOTIDE SEQUENCE [LARGE SCALE GENOMIC DNA]</scope>
    <source>
        <strain evidence="2">JJ-A5</strain>
    </source>
</reference>
<name>A0A1L3ZRM9_9SPHN</name>
<dbReference type="KEGG" id="sphj:BSL82_02280"/>
<dbReference type="AlphaFoldDB" id="A0A1L3ZRM9"/>